<reference evidence="1" key="1">
    <citation type="submission" date="2023-06" db="EMBL/GenBank/DDBJ databases">
        <title>Gordonia sp. nov. and Pseudochrobactrum sp. nov., two species isolated from the burying beetle Nicrophorus vespilloides.</title>
        <authorList>
            <person name="Poehlein A."/>
            <person name="Guzman J."/>
            <person name="Daniel R."/>
            <person name="Vilcinskas A."/>
        </authorList>
    </citation>
    <scope>NUCLEOTIDE SEQUENCE</scope>
    <source>
        <strain evidence="1">MP11Mi</strain>
    </source>
</reference>
<evidence type="ECO:0000313" key="1">
    <source>
        <dbReference type="EMBL" id="WOC12527.1"/>
    </source>
</evidence>
<accession>A0AA97CV02</accession>
<name>A0AA97CV02_9ACTN</name>
<organism evidence="1">
    <name type="scientific">Gordonia sp. MP11Mi</name>
    <dbReference type="NCBI Taxonomy" id="3022769"/>
    <lineage>
        <taxon>Bacteria</taxon>
        <taxon>Bacillati</taxon>
        <taxon>Actinomycetota</taxon>
        <taxon>Actinomycetes</taxon>
        <taxon>Mycobacteriales</taxon>
        <taxon>Gordoniaceae</taxon>
        <taxon>Gordonia</taxon>
    </lineage>
</organism>
<dbReference type="RefSeq" id="WP_420041754.1">
    <property type="nucleotide sequence ID" value="NZ_CP128986.1"/>
</dbReference>
<dbReference type="EMBL" id="CP128986">
    <property type="protein sequence ID" value="WOC12527.1"/>
    <property type="molecule type" value="Genomic_DNA"/>
</dbReference>
<dbReference type="AlphaFoldDB" id="A0AA97CV02"/>
<gene>
    <name evidence="1" type="ORF">MP11Mi_16150</name>
</gene>
<sequence>MQYTDKVPADLRAAYDAAPGPSGTDVQLWASRAHDDKYPRDPERPTAGVYPDAACAALDTDDYVQGEHLRRMEHALNTITKGDAR</sequence>
<proteinExistence type="predicted"/>
<protein>
    <submittedName>
        <fullName evidence="1">Uncharacterized protein</fullName>
    </submittedName>
</protein>